<evidence type="ECO:0000256" key="7">
    <source>
        <dbReference type="SAM" id="MobiDB-lite"/>
    </source>
</evidence>
<dbReference type="FunFam" id="3.30.40.10:FF:000018">
    <property type="entry name" value="Synaptotagmin-like 5, isoform CRA_a"/>
    <property type="match status" value="1"/>
</dbReference>
<feature type="region of interest" description="Disordered" evidence="7">
    <location>
        <begin position="301"/>
        <end position="325"/>
    </location>
</feature>
<feature type="region of interest" description="Disordered" evidence="7">
    <location>
        <begin position="1252"/>
        <end position="1287"/>
    </location>
</feature>
<dbReference type="InterPro" id="IPR010911">
    <property type="entry name" value="Rab_BD"/>
</dbReference>
<keyword evidence="10" id="KW-1185">Reference proteome</keyword>
<feature type="compositionally biased region" description="Polar residues" evidence="7">
    <location>
        <begin position="1436"/>
        <end position="1445"/>
    </location>
</feature>
<feature type="compositionally biased region" description="Acidic residues" evidence="7">
    <location>
        <begin position="765"/>
        <end position="777"/>
    </location>
</feature>
<feature type="compositionally biased region" description="Acidic residues" evidence="7">
    <location>
        <begin position="919"/>
        <end position="936"/>
    </location>
</feature>
<feature type="compositionally biased region" description="Basic and acidic residues" evidence="7">
    <location>
        <begin position="1010"/>
        <end position="1023"/>
    </location>
</feature>
<feature type="compositionally biased region" description="Basic and acidic residues" evidence="7">
    <location>
        <begin position="716"/>
        <end position="729"/>
    </location>
</feature>
<feature type="region of interest" description="Disordered" evidence="7">
    <location>
        <begin position="1534"/>
        <end position="1565"/>
    </location>
</feature>
<feature type="region of interest" description="Disordered" evidence="7">
    <location>
        <begin position="887"/>
        <end position="936"/>
    </location>
</feature>
<evidence type="ECO:0000256" key="4">
    <source>
        <dbReference type="ARBA" id="ARBA00022771"/>
    </source>
</evidence>
<feature type="compositionally biased region" description="Basic and acidic residues" evidence="7">
    <location>
        <begin position="991"/>
        <end position="1001"/>
    </location>
</feature>
<dbReference type="GO" id="GO:0048471">
    <property type="term" value="C:perinuclear region of cytoplasm"/>
    <property type="evidence" value="ECO:0007669"/>
    <property type="project" value="UniProtKB-SubCell"/>
</dbReference>
<dbReference type="EMBL" id="OY660877">
    <property type="protein sequence ID" value="CAJ1072725.1"/>
    <property type="molecule type" value="Genomic_DNA"/>
</dbReference>
<dbReference type="Gene3D" id="3.30.40.10">
    <property type="entry name" value="Zinc/RING finger domain, C3HC4 (zinc finger)"/>
    <property type="match status" value="1"/>
</dbReference>
<feature type="compositionally biased region" description="Basic and acidic residues" evidence="7">
    <location>
        <begin position="258"/>
        <end position="269"/>
    </location>
</feature>
<feature type="compositionally biased region" description="Basic and acidic residues" evidence="7">
    <location>
        <begin position="1458"/>
        <end position="1478"/>
    </location>
</feature>
<feature type="region of interest" description="Disordered" evidence="7">
    <location>
        <begin position="587"/>
        <end position="734"/>
    </location>
</feature>
<feature type="region of interest" description="Disordered" evidence="7">
    <location>
        <begin position="842"/>
        <end position="872"/>
    </location>
</feature>
<feature type="region of interest" description="Disordered" evidence="7">
    <location>
        <begin position="1166"/>
        <end position="1191"/>
    </location>
</feature>
<dbReference type="Proteomes" id="UP001178508">
    <property type="component" value="Chromosome 14"/>
</dbReference>
<dbReference type="GO" id="GO:0006886">
    <property type="term" value="P:intracellular protein transport"/>
    <property type="evidence" value="ECO:0007669"/>
    <property type="project" value="InterPro"/>
</dbReference>
<organism evidence="9 10">
    <name type="scientific">Xyrichtys novacula</name>
    <name type="common">Pearly razorfish</name>
    <name type="synonym">Hemipteronotus novacula</name>
    <dbReference type="NCBI Taxonomy" id="13765"/>
    <lineage>
        <taxon>Eukaryota</taxon>
        <taxon>Metazoa</taxon>
        <taxon>Chordata</taxon>
        <taxon>Craniata</taxon>
        <taxon>Vertebrata</taxon>
        <taxon>Euteleostomi</taxon>
        <taxon>Actinopterygii</taxon>
        <taxon>Neopterygii</taxon>
        <taxon>Teleostei</taxon>
        <taxon>Neoteleostei</taxon>
        <taxon>Acanthomorphata</taxon>
        <taxon>Eupercaria</taxon>
        <taxon>Labriformes</taxon>
        <taxon>Labridae</taxon>
        <taxon>Xyrichtys</taxon>
    </lineage>
</organism>
<feature type="region of interest" description="Disordered" evidence="7">
    <location>
        <begin position="1622"/>
        <end position="1643"/>
    </location>
</feature>
<dbReference type="GO" id="GO:0030864">
    <property type="term" value="C:cortical actin cytoskeleton"/>
    <property type="evidence" value="ECO:0007669"/>
    <property type="project" value="TreeGrafter"/>
</dbReference>
<accession>A0AAV1GGI9</accession>
<dbReference type="InterPro" id="IPR051745">
    <property type="entry name" value="Intracell_Transport_Effector"/>
</dbReference>
<dbReference type="InterPro" id="IPR006788">
    <property type="entry name" value="Myrip/Melanophilin"/>
</dbReference>
<evidence type="ECO:0000313" key="9">
    <source>
        <dbReference type="EMBL" id="CAJ1072725.1"/>
    </source>
</evidence>
<evidence type="ECO:0000313" key="10">
    <source>
        <dbReference type="Proteomes" id="UP001178508"/>
    </source>
</evidence>
<keyword evidence="4" id="KW-0863">Zinc-finger</keyword>
<feature type="region of interest" description="Disordered" evidence="7">
    <location>
        <begin position="530"/>
        <end position="563"/>
    </location>
</feature>
<protein>
    <submittedName>
        <fullName evidence="9">Uncharacterized protein LOC117827387</fullName>
    </submittedName>
</protein>
<feature type="compositionally biased region" description="Basic and acidic residues" evidence="7">
    <location>
        <begin position="1424"/>
        <end position="1435"/>
    </location>
</feature>
<feature type="region of interest" description="Disordered" evidence="7">
    <location>
        <begin position="1064"/>
        <end position="1125"/>
    </location>
</feature>
<feature type="compositionally biased region" description="Basic and acidic residues" evidence="7">
    <location>
        <begin position="1534"/>
        <end position="1557"/>
    </location>
</feature>
<keyword evidence="3" id="KW-0479">Metal-binding</keyword>
<dbReference type="PROSITE" id="PS50916">
    <property type="entry name" value="RABBD"/>
    <property type="match status" value="1"/>
</dbReference>
<reference evidence="9" key="1">
    <citation type="submission" date="2023-08" db="EMBL/GenBank/DDBJ databases">
        <authorList>
            <person name="Alioto T."/>
            <person name="Alioto T."/>
            <person name="Gomez Garrido J."/>
        </authorList>
    </citation>
    <scope>NUCLEOTIDE SEQUENCE</scope>
</reference>
<keyword evidence="2" id="KW-0963">Cytoplasm</keyword>
<feature type="compositionally biased region" description="Basic and acidic residues" evidence="7">
    <location>
        <begin position="1179"/>
        <end position="1191"/>
    </location>
</feature>
<sequence length="1766" mass="199892">MGRKLDLSSLSDNEAEHVLQVVQRDMKLRKQEEERLSELKQELDEEGSRCLLLSRQGFFNQRCCIRCCAPFTFLLNPKRKCRDCRYNVCKACRVYSKREKSWLCSACEKGRLLKTQNLEWFYTNVKTRFKRFGSAKVLKTLYRKHLVEHRSLSELSDGSTFEDSICNEGSICGSDSAFYRQSEEHSMEETLTVALRVAEEAIDEAITKAEFDTNQEKQNEAHYLREHKGELVEELAKTIVQKIINRRKTLADRRGEYDQDWPVEHNPDLHHHHQSTSDHAASSVKQQPGLFRSHSAYSLLENESPGSTEDSSKASVKEGGGSAMSTWKSVDRLDNAGVSAVLHSMDGNWIALQSAQLSRPSLLTQRKSQVYSALERESAVVSAYEGMGSDNELRPELDSSVGAALQEIHRKMMEANINLQDTCDRMLSPIIKRRGSRDRVLSPMVGRRNSRDSLLSDSEGNWKPNKPLLGVIKMKVPAEIRRPSSRRTSIIDVNFNMDGASQEEKKGAAEADVHRVERLQKKKKIEQEFSSLDNSIKDNYPSDSVTSDAGETSPPEPLGLDNDITGQIVNQIDQELALKLEQLVSRANDPSAGGEKEAADGVRDAGDDEPTEEKKEEKEEEDDDSEQLQSMEIESDGGGTEDEEKEEENKEEYDEEMNYRLSKLITKSRLSYFSSTEDELDTVGKSEEEEEREEKEEEGEEGEGQEEGEAEGDKDEEMKEELNEQREEETNGFTYKLCQLEKEVRANQFSSTEDEMDRVGVEEKTGEEEEEEDKEENVELAVKVCRLAYQVNANQFSSTEDELDSVGLLDEDMKAVEEGVEDEKTEDLALKVCRLAHQVNASQFSSTEDELDRVGRGEEEEGTDEEALWKEQAERAVQAAHLRDLSSLVGPSEFSSSEDNLEKVGETGQDVVEVNESGEWGDAEENNQDKEESFEDLDVNMFDLRDEIEGRKTECSDEELTCDDVMVEEKKDVVEECEVFIEADQAEETEERQGMEERADEGPEETTEVQEEKQPEGQEDKNGESNGSVESWETADEEERNEEYAEFDRIISSMLMMTLEDMQVQTSKDEAEQNGEVIREPEEVEVDEKPGGERETNYMEVKTEGEGALEQVKEDEVVETGGERGLEQVQVEVEVEVVEEVEESVEKVKVEEEEVKIVEESVERVKVEEEEKVGESGLEETKVEEEVKEGGEVGLEQVEVEEVKVEEISELKPVNEDETVKIGEESVRQEKVDEEVKRGVVGLEQVKVDEKENIEEESKSEEMKVEEEVKIGRESESEEEKVKVEEESGLEQVKVDEKVKVWGDIRSEHVDVEVKVKTGRNSVEQVKVDEKVKAWEETGYERVNEDVTVKTGRKSVEHVKVDEEVKEGKGSGLERRKVDKEVKLWEKIGSQHEEVKLWAKFGLQHVKVDEEVKVEEKSKVKEQVVDAQSSHESRKLFQSPSNNLTPAVKESPKMIILSKEESADAAVRKQNETQKKTADSQVTSSPAKKSTVMSIKEMLETFEAKQLCKRIGLQDDKQEDRGGKVSAMRQMMEAHGDAAETKGRMEETRGRKSDSREHSRRSSLHDVLETPEEIAMDSDMEIYKTVEFISTLLEQRYSAVSLRNITTEVLKVLNTTEDLLQGVKGGEKPRSSIPSLPPNTDPRKLDQQFSKLEENVYVAAGSVYNLEAELSDLEECARGISGETSDMEISFLEEQVASAAAKVQQSDLQICDISARIAALKNAGLNVDTQSRPPKARTIPVMPVTLDSSRQFRRRLPAPPVKDKET</sequence>
<dbReference type="InterPro" id="IPR013083">
    <property type="entry name" value="Znf_RING/FYVE/PHD"/>
</dbReference>
<feature type="compositionally biased region" description="Polar residues" evidence="7">
    <location>
        <begin position="1479"/>
        <end position="1491"/>
    </location>
</feature>
<gene>
    <name evidence="9" type="ORF">XNOV1_A011329</name>
</gene>
<feature type="compositionally biased region" description="Acidic residues" evidence="7">
    <location>
        <begin position="676"/>
        <end position="715"/>
    </location>
</feature>
<evidence type="ECO:0000259" key="8">
    <source>
        <dbReference type="PROSITE" id="PS50916"/>
    </source>
</evidence>
<evidence type="ECO:0000256" key="3">
    <source>
        <dbReference type="ARBA" id="ARBA00022723"/>
    </source>
</evidence>
<evidence type="ECO:0000256" key="1">
    <source>
        <dbReference type="ARBA" id="ARBA00004556"/>
    </source>
</evidence>
<evidence type="ECO:0000256" key="6">
    <source>
        <dbReference type="SAM" id="Coils"/>
    </source>
</evidence>
<dbReference type="InterPro" id="IPR041282">
    <property type="entry name" value="FYVE_2"/>
</dbReference>
<dbReference type="InterPro" id="IPR011011">
    <property type="entry name" value="Znf_FYVE_PHD"/>
</dbReference>
<feature type="compositionally biased region" description="Polar residues" evidence="7">
    <location>
        <begin position="277"/>
        <end position="286"/>
    </location>
</feature>
<feature type="region of interest" description="Disordered" evidence="7">
    <location>
        <begin position="1424"/>
        <end position="1491"/>
    </location>
</feature>
<feature type="compositionally biased region" description="Basic and acidic residues" evidence="7">
    <location>
        <begin position="1067"/>
        <end position="1125"/>
    </location>
</feature>
<evidence type="ECO:0000256" key="5">
    <source>
        <dbReference type="ARBA" id="ARBA00022833"/>
    </source>
</evidence>
<feature type="domain" description="RabBD" evidence="8">
    <location>
        <begin position="4"/>
        <end position="124"/>
    </location>
</feature>
<name>A0AAV1GGI9_XYRNO</name>
<feature type="compositionally biased region" description="Polar residues" evidence="7">
    <location>
        <begin position="541"/>
        <end position="550"/>
    </location>
</feature>
<evidence type="ECO:0000256" key="2">
    <source>
        <dbReference type="ARBA" id="ARBA00022490"/>
    </source>
</evidence>
<feature type="compositionally biased region" description="Basic and acidic residues" evidence="7">
    <location>
        <begin position="594"/>
        <end position="605"/>
    </location>
</feature>
<dbReference type="PANTHER" id="PTHR14555">
    <property type="entry name" value="MYELIN-ASSOCIATED OLIGODENDROCYTIC BASIC PROTEIN MOBP -RELATED"/>
    <property type="match status" value="1"/>
</dbReference>
<dbReference type="GO" id="GO:0031267">
    <property type="term" value="F:small GTPase binding"/>
    <property type="evidence" value="ECO:0007669"/>
    <property type="project" value="InterPro"/>
</dbReference>
<dbReference type="GO" id="GO:0003779">
    <property type="term" value="F:actin binding"/>
    <property type="evidence" value="ECO:0007669"/>
    <property type="project" value="TreeGrafter"/>
</dbReference>
<keyword evidence="6" id="KW-0175">Coiled coil</keyword>
<dbReference type="Pfam" id="PF02318">
    <property type="entry name" value="FYVE_2"/>
    <property type="match status" value="1"/>
</dbReference>
<feature type="compositionally biased region" description="Basic and acidic residues" evidence="7">
    <location>
        <begin position="1252"/>
        <end position="1286"/>
    </location>
</feature>
<proteinExistence type="predicted"/>
<feature type="region of interest" description="Disordered" evidence="7">
    <location>
        <begin position="746"/>
        <end position="777"/>
    </location>
</feature>
<comment type="subcellular location">
    <subcellularLocation>
        <location evidence="1">Cytoplasm</location>
        <location evidence="1">Perinuclear region</location>
    </subcellularLocation>
</comment>
<dbReference type="Pfam" id="PF04698">
    <property type="entry name" value="Rab_eff_C"/>
    <property type="match status" value="2"/>
</dbReference>
<feature type="region of interest" description="Disordered" evidence="7">
    <location>
        <begin position="258"/>
        <end position="286"/>
    </location>
</feature>
<feature type="compositionally biased region" description="Acidic residues" evidence="7">
    <location>
        <begin position="979"/>
        <end position="990"/>
    </location>
</feature>
<dbReference type="SUPFAM" id="SSF57903">
    <property type="entry name" value="FYVE/PHD zinc finger"/>
    <property type="match status" value="1"/>
</dbReference>
<feature type="compositionally biased region" description="Acidic residues" evidence="7">
    <location>
        <begin position="633"/>
        <end position="656"/>
    </location>
</feature>
<dbReference type="GO" id="GO:0008270">
    <property type="term" value="F:zinc ion binding"/>
    <property type="evidence" value="ECO:0007669"/>
    <property type="project" value="UniProtKB-KW"/>
</dbReference>
<feature type="region of interest" description="Disordered" evidence="7">
    <location>
        <begin position="979"/>
        <end position="1046"/>
    </location>
</feature>
<dbReference type="GO" id="GO:0017022">
    <property type="term" value="F:myosin binding"/>
    <property type="evidence" value="ECO:0007669"/>
    <property type="project" value="TreeGrafter"/>
</dbReference>
<dbReference type="PANTHER" id="PTHR14555:SF6">
    <property type="entry name" value="RAB EFFECTOR MYRIP"/>
    <property type="match status" value="1"/>
</dbReference>
<keyword evidence="5" id="KW-0862">Zinc</keyword>
<feature type="coiled-coil region" evidence="6">
    <location>
        <begin position="22"/>
        <end position="49"/>
    </location>
</feature>